<evidence type="ECO:0000256" key="3">
    <source>
        <dbReference type="ARBA" id="ARBA00012513"/>
    </source>
</evidence>
<evidence type="ECO:0000256" key="11">
    <source>
        <dbReference type="ARBA" id="ARBA00022741"/>
    </source>
</evidence>
<dbReference type="PANTHER" id="PTHR48056:SF81">
    <property type="entry name" value="RECEPTOR PROTEIN-TYROSINE KINASE CEPR1"/>
    <property type="match status" value="1"/>
</dbReference>
<comment type="catalytic activity">
    <reaction evidence="18">
        <text>L-threonyl-[protein] + ATP = O-phospho-L-threonyl-[protein] + ADP + H(+)</text>
        <dbReference type="Rhea" id="RHEA:46608"/>
        <dbReference type="Rhea" id="RHEA-COMP:11060"/>
        <dbReference type="Rhea" id="RHEA-COMP:11605"/>
        <dbReference type="ChEBI" id="CHEBI:15378"/>
        <dbReference type="ChEBI" id="CHEBI:30013"/>
        <dbReference type="ChEBI" id="CHEBI:30616"/>
        <dbReference type="ChEBI" id="CHEBI:61977"/>
        <dbReference type="ChEBI" id="CHEBI:456216"/>
        <dbReference type="EC" id="2.7.11.1"/>
    </reaction>
</comment>
<evidence type="ECO:0000256" key="2">
    <source>
        <dbReference type="ARBA" id="ARBA00008684"/>
    </source>
</evidence>
<keyword evidence="8 21" id="KW-0812">Transmembrane</keyword>
<evidence type="ECO:0000256" key="9">
    <source>
        <dbReference type="ARBA" id="ARBA00022729"/>
    </source>
</evidence>
<dbReference type="FunFam" id="1.10.510.10:FF:000016">
    <property type="entry name" value="Somatic embryogenesis receptor-like kinase 1"/>
    <property type="match status" value="1"/>
</dbReference>
<dbReference type="InterPro" id="IPR011009">
    <property type="entry name" value="Kinase-like_dom_sf"/>
</dbReference>
<evidence type="ECO:0000256" key="13">
    <source>
        <dbReference type="ARBA" id="ARBA00022840"/>
    </source>
</evidence>
<keyword evidence="17" id="KW-0325">Glycoprotein</keyword>
<keyword evidence="16 23" id="KW-0675">Receptor</keyword>
<evidence type="ECO:0000256" key="8">
    <source>
        <dbReference type="ARBA" id="ARBA00022692"/>
    </source>
</evidence>
<keyword evidence="24" id="KW-1185">Reference proteome</keyword>
<evidence type="ECO:0000256" key="12">
    <source>
        <dbReference type="ARBA" id="ARBA00022777"/>
    </source>
</evidence>
<evidence type="ECO:0000256" key="14">
    <source>
        <dbReference type="ARBA" id="ARBA00022989"/>
    </source>
</evidence>
<dbReference type="SUPFAM" id="SSF56112">
    <property type="entry name" value="Protein kinase-like (PK-like)"/>
    <property type="match status" value="1"/>
</dbReference>
<dbReference type="Gene3D" id="3.80.10.10">
    <property type="entry name" value="Ribonuclease Inhibitor"/>
    <property type="match status" value="1"/>
</dbReference>
<keyword evidence="11 20" id="KW-0547">Nucleotide-binding</keyword>
<reference evidence="23" key="1">
    <citation type="submission" date="2022-08" db="EMBL/GenBank/DDBJ databases">
        <authorList>
            <person name="Marques A."/>
        </authorList>
    </citation>
    <scope>NUCLEOTIDE SEQUENCE</scope>
    <source>
        <strain evidence="23">RhyPub2mFocal</strain>
        <tissue evidence="23">Leaves</tissue>
    </source>
</reference>
<keyword evidence="12 23" id="KW-0418">Kinase</keyword>
<dbReference type="InterPro" id="IPR008271">
    <property type="entry name" value="Ser/Thr_kinase_AS"/>
</dbReference>
<keyword evidence="5" id="KW-0723">Serine/threonine-protein kinase</keyword>
<keyword evidence="7" id="KW-0808">Transferase</keyword>
<dbReference type="InterPro" id="IPR013210">
    <property type="entry name" value="LRR_N_plant-typ"/>
</dbReference>
<dbReference type="GO" id="GO:0004674">
    <property type="term" value="F:protein serine/threonine kinase activity"/>
    <property type="evidence" value="ECO:0007669"/>
    <property type="project" value="UniProtKB-KW"/>
</dbReference>
<keyword evidence="10" id="KW-0677">Repeat</keyword>
<dbReference type="PANTHER" id="PTHR48056">
    <property type="entry name" value="LRR RECEPTOR-LIKE SERINE/THREONINE-PROTEIN KINASE-RELATED"/>
    <property type="match status" value="1"/>
</dbReference>
<feature type="domain" description="Protein kinase" evidence="22">
    <location>
        <begin position="328"/>
        <end position="609"/>
    </location>
</feature>
<evidence type="ECO:0000256" key="19">
    <source>
        <dbReference type="ARBA" id="ARBA00048679"/>
    </source>
</evidence>
<accession>A0AAV8FA02</accession>
<evidence type="ECO:0000256" key="7">
    <source>
        <dbReference type="ARBA" id="ARBA00022679"/>
    </source>
</evidence>
<evidence type="ECO:0000256" key="10">
    <source>
        <dbReference type="ARBA" id="ARBA00022737"/>
    </source>
</evidence>
<evidence type="ECO:0000256" key="15">
    <source>
        <dbReference type="ARBA" id="ARBA00023136"/>
    </source>
</evidence>
<dbReference type="AlphaFoldDB" id="A0AAV8FA02"/>
<dbReference type="InterPro" id="IPR017441">
    <property type="entry name" value="Protein_kinase_ATP_BS"/>
</dbReference>
<keyword evidence="6" id="KW-0433">Leucine-rich repeat</keyword>
<comment type="caution">
    <text evidence="23">The sequence shown here is derived from an EMBL/GenBank/DDBJ whole genome shotgun (WGS) entry which is preliminary data.</text>
</comment>
<name>A0AAV8FA02_9POAL</name>
<evidence type="ECO:0000313" key="23">
    <source>
        <dbReference type="EMBL" id="KAJ4790192.1"/>
    </source>
</evidence>
<dbReference type="PROSITE" id="PS50011">
    <property type="entry name" value="PROTEIN_KINASE_DOM"/>
    <property type="match status" value="1"/>
</dbReference>
<protein>
    <recommendedName>
        <fullName evidence="3">non-specific serine/threonine protein kinase</fullName>
        <ecNumber evidence="3">2.7.11.1</ecNumber>
    </recommendedName>
</protein>
<dbReference type="FunFam" id="3.30.200.20:FF:000015">
    <property type="entry name" value="Somatic embryogenesis receptor kinase 1"/>
    <property type="match status" value="1"/>
</dbReference>
<proteinExistence type="inferred from homology"/>
<evidence type="ECO:0000256" key="16">
    <source>
        <dbReference type="ARBA" id="ARBA00023170"/>
    </source>
</evidence>
<feature type="binding site" evidence="20">
    <location>
        <position position="360"/>
    </location>
    <ligand>
        <name>ATP</name>
        <dbReference type="ChEBI" id="CHEBI:30616"/>
    </ligand>
</feature>
<dbReference type="GO" id="GO:0009742">
    <property type="term" value="P:brassinosteroid mediated signaling pathway"/>
    <property type="evidence" value="ECO:0007669"/>
    <property type="project" value="UniProtKB-ARBA"/>
</dbReference>
<sequence length="655" mass="72715">MPSLLQYLHCTNEIPSVVLSLFSSLVSTGNNLSHNLDHQEINSRQVMKFVIVLFLLLCLSCSSQSNQEVGALYEIRKQLNDTQNQLLNWYPNQISPCTFTGVTCDGGNVTKLTLKSNGFTGTLSPALANLSYLNTLILRDSKVTGRIPEQLGNLSKLTDLILESNLLTGEIPASFGRLNKLQILILSGNNLGGQIPESLGHLSSLSDIDLAFNHLSGRIPETLFSITYNFTNNSLDCGRSFQHHCASDNAGSTIGGSHTANIGVILGSILGVLAFLALVIGFALCNFRGKYYNSEVFQDVEGENECRISLGQLTKFPFRQLKAATNDFSENCVLGEGGFGKVYKGVLYDQEGKPINVAIKRLINVERPGGEEAFHKEVELISVAVHRNLLRLHGFCVTPTERLLVYPFMKNLSVAQCLRDLKSGEPVLDWPTRKRIALGTAQGLDYLHEHCNPKIIHRDVKAANVLLDEDFEAVVGDFGLAQLVDTIKTSVTTQAVRGTHGHIAPEYLSTGRSSEKTDVFGYGIMLLELITGRRAISFEDEEDILLYDYVIKLRRENRLDAIIDPKLNGMYDSQGAEMLIHVALLCTQPSPNRRPAMSDVVHMLERECLAEKWEELQEVQVTNRPTFEIYHLRRNCLKDGESLYIQEAIELSDGR</sequence>
<dbReference type="PROSITE" id="PS00108">
    <property type="entry name" value="PROTEIN_KINASE_ST"/>
    <property type="match status" value="1"/>
</dbReference>
<evidence type="ECO:0000256" key="20">
    <source>
        <dbReference type="PROSITE-ProRule" id="PRU10141"/>
    </source>
</evidence>
<organism evidence="23 24">
    <name type="scientific">Rhynchospora pubera</name>
    <dbReference type="NCBI Taxonomy" id="906938"/>
    <lineage>
        <taxon>Eukaryota</taxon>
        <taxon>Viridiplantae</taxon>
        <taxon>Streptophyta</taxon>
        <taxon>Embryophyta</taxon>
        <taxon>Tracheophyta</taxon>
        <taxon>Spermatophyta</taxon>
        <taxon>Magnoliopsida</taxon>
        <taxon>Liliopsida</taxon>
        <taxon>Poales</taxon>
        <taxon>Cyperaceae</taxon>
        <taxon>Cyperoideae</taxon>
        <taxon>Rhynchosporeae</taxon>
        <taxon>Rhynchospora</taxon>
    </lineage>
</organism>
<dbReference type="Pfam" id="PF08263">
    <property type="entry name" value="LRRNT_2"/>
    <property type="match status" value="1"/>
</dbReference>
<evidence type="ECO:0000256" key="18">
    <source>
        <dbReference type="ARBA" id="ARBA00047899"/>
    </source>
</evidence>
<evidence type="ECO:0000259" key="22">
    <source>
        <dbReference type="PROSITE" id="PS50011"/>
    </source>
</evidence>
<dbReference type="PROSITE" id="PS00107">
    <property type="entry name" value="PROTEIN_KINASE_ATP"/>
    <property type="match status" value="1"/>
</dbReference>
<evidence type="ECO:0000256" key="17">
    <source>
        <dbReference type="ARBA" id="ARBA00023180"/>
    </source>
</evidence>
<comment type="catalytic activity">
    <reaction evidence="19">
        <text>L-seryl-[protein] + ATP = O-phospho-L-seryl-[protein] + ADP + H(+)</text>
        <dbReference type="Rhea" id="RHEA:17989"/>
        <dbReference type="Rhea" id="RHEA-COMP:9863"/>
        <dbReference type="Rhea" id="RHEA-COMP:11604"/>
        <dbReference type="ChEBI" id="CHEBI:15378"/>
        <dbReference type="ChEBI" id="CHEBI:29999"/>
        <dbReference type="ChEBI" id="CHEBI:30616"/>
        <dbReference type="ChEBI" id="CHEBI:83421"/>
        <dbReference type="ChEBI" id="CHEBI:456216"/>
        <dbReference type="EC" id="2.7.11.1"/>
    </reaction>
</comment>
<evidence type="ECO:0000256" key="4">
    <source>
        <dbReference type="ARBA" id="ARBA00022475"/>
    </source>
</evidence>
<dbReference type="InterPro" id="IPR000719">
    <property type="entry name" value="Prot_kinase_dom"/>
</dbReference>
<dbReference type="FunFam" id="3.80.10.10:FF:000627">
    <property type="entry name" value="Probable leucine-rich repeat receptor-like protein kinase At2g33170"/>
    <property type="match status" value="1"/>
</dbReference>
<comment type="similarity">
    <text evidence="2">Belongs to the protein kinase superfamily. Ser/Thr protein kinase family.</text>
</comment>
<keyword evidence="9" id="KW-0732">Signal</keyword>
<dbReference type="GO" id="GO:0005886">
    <property type="term" value="C:plasma membrane"/>
    <property type="evidence" value="ECO:0007669"/>
    <property type="project" value="UniProtKB-SubCell"/>
</dbReference>
<dbReference type="Gene3D" id="1.10.510.10">
    <property type="entry name" value="Transferase(Phosphotransferase) domain 1"/>
    <property type="match status" value="1"/>
</dbReference>
<dbReference type="GO" id="GO:0005524">
    <property type="term" value="F:ATP binding"/>
    <property type="evidence" value="ECO:0007669"/>
    <property type="project" value="UniProtKB-UniRule"/>
</dbReference>
<evidence type="ECO:0000313" key="24">
    <source>
        <dbReference type="Proteomes" id="UP001140206"/>
    </source>
</evidence>
<dbReference type="SUPFAM" id="SSF52058">
    <property type="entry name" value="L domain-like"/>
    <property type="match status" value="1"/>
</dbReference>
<feature type="transmembrane region" description="Helical" evidence="21">
    <location>
        <begin position="262"/>
        <end position="285"/>
    </location>
</feature>
<evidence type="ECO:0000256" key="1">
    <source>
        <dbReference type="ARBA" id="ARBA00004162"/>
    </source>
</evidence>
<dbReference type="SMART" id="SM00220">
    <property type="entry name" value="S_TKc"/>
    <property type="match status" value="1"/>
</dbReference>
<dbReference type="Pfam" id="PF13855">
    <property type="entry name" value="LRR_8"/>
    <property type="match status" value="1"/>
</dbReference>
<evidence type="ECO:0000256" key="5">
    <source>
        <dbReference type="ARBA" id="ARBA00022527"/>
    </source>
</evidence>
<gene>
    <name evidence="23" type="ORF">LUZ62_041438</name>
</gene>
<dbReference type="EC" id="2.7.11.1" evidence="3"/>
<evidence type="ECO:0000256" key="6">
    <source>
        <dbReference type="ARBA" id="ARBA00022614"/>
    </source>
</evidence>
<keyword evidence="13 20" id="KW-0067">ATP-binding</keyword>
<dbReference type="InterPro" id="IPR032675">
    <property type="entry name" value="LRR_dom_sf"/>
</dbReference>
<dbReference type="InterPro" id="IPR050647">
    <property type="entry name" value="Plant_LRR-RLKs"/>
</dbReference>
<keyword evidence="14 21" id="KW-1133">Transmembrane helix</keyword>
<dbReference type="InterPro" id="IPR001245">
    <property type="entry name" value="Ser-Thr/Tyr_kinase_cat_dom"/>
</dbReference>
<dbReference type="EMBL" id="JAMFTS010000002">
    <property type="protein sequence ID" value="KAJ4790192.1"/>
    <property type="molecule type" value="Genomic_DNA"/>
</dbReference>
<dbReference type="InterPro" id="IPR001611">
    <property type="entry name" value="Leu-rich_rpt"/>
</dbReference>
<evidence type="ECO:0000256" key="21">
    <source>
        <dbReference type="SAM" id="Phobius"/>
    </source>
</evidence>
<comment type="subcellular location">
    <subcellularLocation>
        <location evidence="1">Cell membrane</location>
        <topology evidence="1">Single-pass membrane protein</topology>
    </subcellularLocation>
</comment>
<dbReference type="Pfam" id="PF07714">
    <property type="entry name" value="PK_Tyr_Ser-Thr"/>
    <property type="match status" value="1"/>
</dbReference>
<dbReference type="Proteomes" id="UP001140206">
    <property type="component" value="Chromosome 2"/>
</dbReference>
<keyword evidence="15 21" id="KW-0472">Membrane</keyword>
<dbReference type="Gene3D" id="3.30.200.20">
    <property type="entry name" value="Phosphorylase Kinase, domain 1"/>
    <property type="match status" value="1"/>
</dbReference>
<keyword evidence="4" id="KW-1003">Cell membrane</keyword>